<gene>
    <name evidence="1" type="ORF">VNO77_17940</name>
</gene>
<dbReference type="EMBL" id="JAYMYQ010000004">
    <property type="protein sequence ID" value="KAK7337372.1"/>
    <property type="molecule type" value="Genomic_DNA"/>
</dbReference>
<dbReference type="AlphaFoldDB" id="A0AAN9LNP2"/>
<proteinExistence type="predicted"/>
<dbReference type="Proteomes" id="UP001367508">
    <property type="component" value="Unassembled WGS sequence"/>
</dbReference>
<comment type="caution">
    <text evidence="1">The sequence shown here is derived from an EMBL/GenBank/DDBJ whole genome shotgun (WGS) entry which is preliminary data.</text>
</comment>
<name>A0AAN9LNP2_CANGL</name>
<accession>A0AAN9LNP2</accession>
<sequence>MFAREQISPSGEKNLIFAEEDGIILRERERKKVEYYGNTVPFNFHGPILIQAGCYLCSCVGVSFRSSLLLCTHPKNKR</sequence>
<organism evidence="1 2">
    <name type="scientific">Canavalia gladiata</name>
    <name type="common">Sword bean</name>
    <name type="synonym">Dolichos gladiatus</name>
    <dbReference type="NCBI Taxonomy" id="3824"/>
    <lineage>
        <taxon>Eukaryota</taxon>
        <taxon>Viridiplantae</taxon>
        <taxon>Streptophyta</taxon>
        <taxon>Embryophyta</taxon>
        <taxon>Tracheophyta</taxon>
        <taxon>Spermatophyta</taxon>
        <taxon>Magnoliopsida</taxon>
        <taxon>eudicotyledons</taxon>
        <taxon>Gunneridae</taxon>
        <taxon>Pentapetalae</taxon>
        <taxon>rosids</taxon>
        <taxon>fabids</taxon>
        <taxon>Fabales</taxon>
        <taxon>Fabaceae</taxon>
        <taxon>Papilionoideae</taxon>
        <taxon>50 kb inversion clade</taxon>
        <taxon>NPAAA clade</taxon>
        <taxon>indigoferoid/millettioid clade</taxon>
        <taxon>Phaseoleae</taxon>
        <taxon>Canavalia</taxon>
    </lineage>
</organism>
<reference evidence="1 2" key="1">
    <citation type="submission" date="2024-01" db="EMBL/GenBank/DDBJ databases">
        <title>The genomes of 5 underutilized Papilionoideae crops provide insights into root nodulation and disease resistanc.</title>
        <authorList>
            <person name="Jiang F."/>
        </authorList>
    </citation>
    <scope>NUCLEOTIDE SEQUENCE [LARGE SCALE GENOMIC DNA]</scope>
    <source>
        <strain evidence="1">LVBAO_FW01</strain>
        <tissue evidence="1">Leaves</tissue>
    </source>
</reference>
<keyword evidence="2" id="KW-1185">Reference proteome</keyword>
<protein>
    <submittedName>
        <fullName evidence="1">Uncharacterized protein</fullName>
    </submittedName>
</protein>
<evidence type="ECO:0000313" key="1">
    <source>
        <dbReference type="EMBL" id="KAK7337372.1"/>
    </source>
</evidence>
<evidence type="ECO:0000313" key="2">
    <source>
        <dbReference type="Proteomes" id="UP001367508"/>
    </source>
</evidence>